<dbReference type="Pfam" id="PF00059">
    <property type="entry name" value="Lectin_C"/>
    <property type="match status" value="2"/>
</dbReference>
<evidence type="ECO:0000313" key="8">
    <source>
        <dbReference type="RefSeq" id="XP_023930406.1"/>
    </source>
</evidence>
<dbReference type="SUPFAM" id="SSF57414">
    <property type="entry name" value="Hairpin loop containing domain-like"/>
    <property type="match status" value="1"/>
</dbReference>
<dbReference type="SMART" id="SM00034">
    <property type="entry name" value="CLECT"/>
    <property type="match status" value="2"/>
</dbReference>
<dbReference type="SMART" id="SM00473">
    <property type="entry name" value="PAN_AP"/>
    <property type="match status" value="1"/>
</dbReference>
<evidence type="ECO:0000259" key="5">
    <source>
        <dbReference type="PROSITE" id="PS50228"/>
    </source>
</evidence>
<dbReference type="GO" id="GO:0005576">
    <property type="term" value="C:extracellular region"/>
    <property type="evidence" value="ECO:0007669"/>
    <property type="project" value="InterPro"/>
</dbReference>
<dbReference type="Gene3D" id="3.50.4.10">
    <property type="entry name" value="Hepatocyte Growth Factor"/>
    <property type="match status" value="1"/>
</dbReference>
<dbReference type="Proteomes" id="UP000085678">
    <property type="component" value="Unplaced"/>
</dbReference>
<feature type="domain" description="C-type lectin" evidence="4">
    <location>
        <begin position="611"/>
        <end position="700"/>
    </location>
</feature>
<dbReference type="GO" id="GO:0030246">
    <property type="term" value="F:carbohydrate binding"/>
    <property type="evidence" value="ECO:0007669"/>
    <property type="project" value="InterPro"/>
</dbReference>
<reference evidence="8" key="1">
    <citation type="journal article" date="2015" name="Nat. Commun.">
        <title>The Lingula genome provides insights into brachiopod evolution and the origin of phosphate biomineralization.</title>
        <authorList>
            <person name="Luo Y.J."/>
            <person name="Takeuchi T."/>
            <person name="Koyanagi R."/>
            <person name="Yamada L."/>
            <person name="Kanda M."/>
            <person name="Khalturina M."/>
            <person name="Fujie M."/>
            <person name="Yamasaki S.I."/>
            <person name="Endo K."/>
            <person name="Satoh N."/>
        </authorList>
    </citation>
    <scope>NUCLEOTIDE SEQUENCE</scope>
</reference>
<dbReference type="SUPFAM" id="SSF49899">
    <property type="entry name" value="Concanavalin A-like lectins/glucanases"/>
    <property type="match status" value="2"/>
</dbReference>
<dbReference type="PROSITE" id="PS50948">
    <property type="entry name" value="PAN"/>
    <property type="match status" value="1"/>
</dbReference>
<evidence type="ECO:0000256" key="2">
    <source>
        <dbReference type="SAM" id="SignalP"/>
    </source>
</evidence>
<feature type="domain" description="SUEL-type lectin" evidence="5">
    <location>
        <begin position="699"/>
        <end position="787"/>
    </location>
</feature>
<dbReference type="Gene3D" id="2.60.120.740">
    <property type="match status" value="1"/>
</dbReference>
<dbReference type="InterPro" id="IPR043159">
    <property type="entry name" value="Lectin_gal-bd_sf"/>
</dbReference>
<sequence length="1048" mass="117298">MESSYVGRIFPFVLMMLVFAAHIEAKHFSALQPITYFDGSTDIDHADASLATFGGTDHTVIAWFKTYASNGGIFAKTASGTTWASKGKCFYIRDGNIQTDSHGIGYIRGSKVVNDGKWHMAAWQFTASSNSYRLTVDGVQDTTGTLALATDDGNHVMRIGNCADNFVGKFTGHLHTVMYYDYRIGNTDLEYVYRNSLNSREYIWIEETYFGGDGQYYKNSTEAWTAVPNWSRKFNNFGKFDFSLSVWVRTTHTGSILRRTESSGTWVSHGKVLYINSAGKAMFDAYSVGNVVSTSIVSDDQWHFIVFTQEMQTTATWRIYVDGVLEASQQSMAMTEDLGDHVIFIANTFQGYLKELFYYNYKISDEEILSRYNGFQDDTHCPTGWHPFQGSCYYFEEANSIGYDGIQAKDFCHSLGAKRASISSQLEQDFLYHVLQKMNYTGRDWWLGLQQEDSSVNEYNFWDDGSRVLWSLWDSRDPDSSAKDCVRCLQDRAMEWNDRWCVYGDLWNVVCEKPEECRFVHIEGQKINLNAFDKSVTSTTVADCKRACLDEKTFTCRSFNFRVSDSACDLMTHNRYTITSNQWVEDANTDYYERQCTTDQENACEPGWFEWRGQCYKFSDTQSSFENASSQCQSDGGNLASINSAEEMSFIKEKARTFYKDKSFYIGMQWGGHGHSWIDGSSVFYSNFAHGEGRLMSITCENNMAELDCGQGQVVRVSYANFGRTSLTHCNGTVQRSDCLDSTSLNTVVDTCNGIQKCSVNASGDIFSESDTCGGATRYLEIHYNCVPASVYSSYIVSPTGCQCYFNHSRYDCACCAAGSCQCGPSMPHKCVTCGGSCSNTLHDHGESTCVVMSAAGDYNWYDDSCQRTDLFHVCKQAREVIAPLQCTNVIASGSNTATCPEDAPNAVACHCSCSNFIIKNYGRECDCSLCGTQTETLARCCANTPPAGYDPGPDYRTFMQCKDLPDGDPYTGVTCPADEYPTMTQCACGYCGPWWMSGNNTCSCDTSVTSDWVTGQCCRFLFSPHDGTKPDSDTEGATYLDGRYSVK</sequence>
<dbReference type="SUPFAM" id="SSF111423">
    <property type="entry name" value="Resistin"/>
    <property type="match status" value="1"/>
</dbReference>
<gene>
    <name evidence="8" type="primary">LOC106180720</name>
</gene>
<dbReference type="SUPFAM" id="SSF56436">
    <property type="entry name" value="C-type lectin-like"/>
    <property type="match status" value="2"/>
</dbReference>
<evidence type="ECO:0000313" key="7">
    <source>
        <dbReference type="Proteomes" id="UP000085678"/>
    </source>
</evidence>
<dbReference type="Pfam" id="PF02140">
    <property type="entry name" value="SUEL_Lectin"/>
    <property type="match status" value="1"/>
</dbReference>
<dbReference type="GeneID" id="106180720"/>
<evidence type="ECO:0000256" key="1">
    <source>
        <dbReference type="PROSITE-ProRule" id="PRU00122"/>
    </source>
</evidence>
<name>A0A2R2MJK4_LINAN</name>
<dbReference type="InterPro" id="IPR013320">
    <property type="entry name" value="ConA-like_dom_sf"/>
</dbReference>
<feature type="domain" description="C-type lectin" evidence="4">
    <location>
        <begin position="388"/>
        <end position="501"/>
    </location>
</feature>
<dbReference type="KEGG" id="lak:106180720"/>
<feature type="chain" id="PRO_5015106197" evidence="2">
    <location>
        <begin position="26"/>
        <end position="1048"/>
    </location>
</feature>
<reference evidence="8" key="2">
    <citation type="submission" date="2025-08" db="UniProtKB">
        <authorList>
            <consortium name="RefSeq"/>
        </authorList>
    </citation>
    <scope>IDENTIFICATION</scope>
</reference>
<dbReference type="Pfam" id="PF13385">
    <property type="entry name" value="Laminin_G_3"/>
    <property type="match status" value="2"/>
</dbReference>
<accession>A0A2R2MJK4</accession>
<dbReference type="Gene3D" id="3.10.100.10">
    <property type="entry name" value="Mannose-Binding Protein A, subunit A"/>
    <property type="match status" value="2"/>
</dbReference>
<dbReference type="InterPro" id="IPR036262">
    <property type="entry name" value="Resistin-like_sf"/>
</dbReference>
<dbReference type="CDD" id="cd00037">
    <property type="entry name" value="CLECT"/>
    <property type="match status" value="1"/>
</dbReference>
<dbReference type="InterPro" id="IPR016186">
    <property type="entry name" value="C-type_lectin-like/link_sf"/>
</dbReference>
<dbReference type="InterPro" id="IPR050111">
    <property type="entry name" value="C-type_lectin/snaclec_domain"/>
</dbReference>
<dbReference type="GO" id="GO:0005179">
    <property type="term" value="F:hormone activity"/>
    <property type="evidence" value="ECO:0007669"/>
    <property type="project" value="InterPro"/>
</dbReference>
<dbReference type="InterPro" id="IPR016187">
    <property type="entry name" value="CTDL_fold"/>
</dbReference>
<feature type="signal peptide" evidence="2">
    <location>
        <begin position="1"/>
        <end position="25"/>
    </location>
</feature>
<dbReference type="InterPro" id="IPR001304">
    <property type="entry name" value="C-type_lectin-like"/>
</dbReference>
<feature type="domain" description="Apple" evidence="6">
    <location>
        <begin position="511"/>
        <end position="596"/>
    </location>
</feature>
<dbReference type="InterPro" id="IPR000922">
    <property type="entry name" value="Lectin_gal-bd_dom"/>
</dbReference>
<evidence type="ECO:0000259" key="3">
    <source>
        <dbReference type="PROSITE" id="PS50025"/>
    </source>
</evidence>
<dbReference type="PANTHER" id="PTHR22803">
    <property type="entry name" value="MANNOSE, PHOSPHOLIPASE, LECTIN RECEPTOR RELATED"/>
    <property type="match status" value="1"/>
</dbReference>
<dbReference type="InterPro" id="IPR003609">
    <property type="entry name" value="Pan_app"/>
</dbReference>
<protein>
    <submittedName>
        <fullName evidence="8">Uncharacterized protein LOC106180720</fullName>
    </submittedName>
</protein>
<evidence type="ECO:0000259" key="4">
    <source>
        <dbReference type="PROSITE" id="PS50041"/>
    </source>
</evidence>
<dbReference type="InterPro" id="IPR001791">
    <property type="entry name" value="Laminin_G"/>
</dbReference>
<dbReference type="PROSITE" id="PS50041">
    <property type="entry name" value="C_TYPE_LECTIN_2"/>
    <property type="match status" value="2"/>
</dbReference>
<dbReference type="AlphaFoldDB" id="A0A2R2MJK4"/>
<dbReference type="Gene3D" id="2.60.120.200">
    <property type="match status" value="2"/>
</dbReference>
<dbReference type="InParanoid" id="A0A2R2MJK4"/>
<keyword evidence="7" id="KW-1185">Reference proteome</keyword>
<keyword evidence="2" id="KW-0732">Signal</keyword>
<dbReference type="CDD" id="cd01099">
    <property type="entry name" value="PAN_AP_HGF"/>
    <property type="match status" value="1"/>
</dbReference>
<dbReference type="PROSITE" id="PS50228">
    <property type="entry name" value="SUEL_LECTIN"/>
    <property type="match status" value="1"/>
</dbReference>
<dbReference type="OrthoDB" id="6154520at2759"/>
<dbReference type="RefSeq" id="XP_023930406.1">
    <property type="nucleotide sequence ID" value="XM_024074638.1"/>
</dbReference>
<evidence type="ECO:0000259" key="6">
    <source>
        <dbReference type="PROSITE" id="PS50948"/>
    </source>
</evidence>
<organism evidence="7 8">
    <name type="scientific">Lingula anatina</name>
    <name type="common">Brachiopod</name>
    <name type="synonym">Lingula unguis</name>
    <dbReference type="NCBI Taxonomy" id="7574"/>
    <lineage>
        <taxon>Eukaryota</taxon>
        <taxon>Metazoa</taxon>
        <taxon>Spiralia</taxon>
        <taxon>Lophotrochozoa</taxon>
        <taxon>Brachiopoda</taxon>
        <taxon>Linguliformea</taxon>
        <taxon>Lingulata</taxon>
        <taxon>Lingulida</taxon>
        <taxon>Linguloidea</taxon>
        <taxon>Lingulidae</taxon>
        <taxon>Lingula</taxon>
    </lineage>
</organism>
<comment type="caution">
    <text evidence="1">Lacks conserved residue(s) required for the propagation of feature annotation.</text>
</comment>
<dbReference type="PROSITE" id="PS50025">
    <property type="entry name" value="LAM_G_DOMAIN"/>
    <property type="match status" value="1"/>
</dbReference>
<proteinExistence type="predicted"/>
<feature type="domain" description="Laminin G" evidence="3">
    <location>
        <begin position="214"/>
        <end position="381"/>
    </location>
</feature>